<reference evidence="5 6" key="1">
    <citation type="journal article" date="2018" name="Nat. Ecol. Evol.">
        <title>Pezizomycetes genomes reveal the molecular basis of ectomycorrhizal truffle lifestyle.</title>
        <authorList>
            <person name="Murat C."/>
            <person name="Payen T."/>
            <person name="Noel B."/>
            <person name="Kuo A."/>
            <person name="Morin E."/>
            <person name="Chen J."/>
            <person name="Kohler A."/>
            <person name="Krizsan K."/>
            <person name="Balestrini R."/>
            <person name="Da Silva C."/>
            <person name="Montanini B."/>
            <person name="Hainaut M."/>
            <person name="Levati E."/>
            <person name="Barry K.W."/>
            <person name="Belfiori B."/>
            <person name="Cichocki N."/>
            <person name="Clum A."/>
            <person name="Dockter R.B."/>
            <person name="Fauchery L."/>
            <person name="Guy J."/>
            <person name="Iotti M."/>
            <person name="Le Tacon F."/>
            <person name="Lindquist E.A."/>
            <person name="Lipzen A."/>
            <person name="Malagnac F."/>
            <person name="Mello A."/>
            <person name="Molinier V."/>
            <person name="Miyauchi S."/>
            <person name="Poulain J."/>
            <person name="Riccioni C."/>
            <person name="Rubini A."/>
            <person name="Sitrit Y."/>
            <person name="Splivallo R."/>
            <person name="Traeger S."/>
            <person name="Wang M."/>
            <person name="Zifcakova L."/>
            <person name="Wipf D."/>
            <person name="Zambonelli A."/>
            <person name="Paolocci F."/>
            <person name="Nowrousian M."/>
            <person name="Ottonello S."/>
            <person name="Baldrian P."/>
            <person name="Spatafora J.W."/>
            <person name="Henrissat B."/>
            <person name="Nagy L.G."/>
            <person name="Aury J.M."/>
            <person name="Wincker P."/>
            <person name="Grigoriev I.V."/>
            <person name="Bonfante P."/>
            <person name="Martin F.M."/>
        </authorList>
    </citation>
    <scope>NUCLEOTIDE SEQUENCE [LARGE SCALE GENOMIC DNA]</scope>
    <source>
        <strain evidence="5 6">RN42</strain>
    </source>
</reference>
<gene>
    <name evidence="5" type="ORF">BJ508DRAFT_413370</name>
</gene>
<comment type="subcellular location">
    <subcellularLocation>
        <location evidence="3">Mitochondrion inner membrane</location>
    </subcellularLocation>
</comment>
<keyword evidence="3" id="KW-0496">Mitochondrion</keyword>
<comment type="similarity">
    <text evidence="1 3">Belongs to the CMC family.</text>
</comment>
<evidence type="ECO:0000313" key="6">
    <source>
        <dbReference type="Proteomes" id="UP000275078"/>
    </source>
</evidence>
<keyword evidence="6" id="KW-1185">Reference proteome</keyword>
<dbReference type="InterPro" id="IPR013892">
    <property type="entry name" value="Cyt_c_biogenesis_Cmc1-like"/>
</dbReference>
<dbReference type="AlphaFoldDB" id="A0A3N4IQ16"/>
<dbReference type="Proteomes" id="UP000275078">
    <property type="component" value="Unassembled WGS sequence"/>
</dbReference>
<keyword evidence="3" id="KW-0999">Mitochondrion inner membrane</keyword>
<dbReference type="Pfam" id="PF08583">
    <property type="entry name" value="Cmc1"/>
    <property type="match status" value="1"/>
</dbReference>
<dbReference type="PANTHER" id="PTHR22977">
    <property type="entry name" value="COX ASSEMBLY MITOCHONDRIAL PROTEIN"/>
    <property type="match status" value="1"/>
</dbReference>
<dbReference type="OrthoDB" id="6224010at2759"/>
<sequence length="114" mass="12931">MSAAPTTTATASTDPSKILNKPLPLSAAQEQQVRNTYYANVRSYCAKEIKEFADCARGKTLTSTFWCREQNNAMNRCMVSHATPEEFDKAREQWFQEQLAKRAEYEAQQKASKS</sequence>
<evidence type="ECO:0000313" key="5">
    <source>
        <dbReference type="EMBL" id="RPA83714.1"/>
    </source>
</evidence>
<organism evidence="5 6">
    <name type="scientific">Ascobolus immersus RN42</name>
    <dbReference type="NCBI Taxonomy" id="1160509"/>
    <lineage>
        <taxon>Eukaryota</taxon>
        <taxon>Fungi</taxon>
        <taxon>Dikarya</taxon>
        <taxon>Ascomycota</taxon>
        <taxon>Pezizomycotina</taxon>
        <taxon>Pezizomycetes</taxon>
        <taxon>Pezizales</taxon>
        <taxon>Ascobolaceae</taxon>
        <taxon>Ascobolus</taxon>
    </lineage>
</organism>
<keyword evidence="3" id="KW-0472">Membrane</keyword>
<evidence type="ECO:0000256" key="2">
    <source>
        <dbReference type="ARBA" id="ARBA00023157"/>
    </source>
</evidence>
<feature type="region of interest" description="Disordered" evidence="4">
    <location>
        <begin position="1"/>
        <end position="20"/>
    </location>
</feature>
<dbReference type="PANTHER" id="PTHR22977:SF5">
    <property type="entry name" value="COX ASSEMBLY MITOCHONDRIAL PROTEIN HOMOLOG"/>
    <property type="match status" value="1"/>
</dbReference>
<evidence type="ECO:0000256" key="1">
    <source>
        <dbReference type="ARBA" id="ARBA00007347"/>
    </source>
</evidence>
<keyword evidence="2" id="KW-1015">Disulfide bond</keyword>
<feature type="compositionally biased region" description="Low complexity" evidence="4">
    <location>
        <begin position="1"/>
        <end position="16"/>
    </location>
</feature>
<evidence type="ECO:0000256" key="3">
    <source>
        <dbReference type="RuleBase" id="RU364104"/>
    </source>
</evidence>
<dbReference type="GO" id="GO:0005743">
    <property type="term" value="C:mitochondrial inner membrane"/>
    <property type="evidence" value="ECO:0007669"/>
    <property type="project" value="UniProtKB-SubCell"/>
</dbReference>
<keyword evidence="3" id="KW-0143">Chaperone</keyword>
<name>A0A3N4IQ16_ASCIM</name>
<dbReference type="STRING" id="1160509.A0A3N4IQ16"/>
<proteinExistence type="inferred from homology"/>
<accession>A0A3N4IQ16</accession>
<protein>
    <recommendedName>
        <fullName evidence="3">COX assembly mitochondrial protein</fullName>
    </recommendedName>
</protein>
<evidence type="ECO:0000256" key="4">
    <source>
        <dbReference type="SAM" id="MobiDB-lite"/>
    </source>
</evidence>
<dbReference type="EMBL" id="ML119663">
    <property type="protein sequence ID" value="RPA83714.1"/>
    <property type="molecule type" value="Genomic_DNA"/>
</dbReference>
<comment type="function">
    <text evidence="3">Required for mitochondrial cytochrome c oxidase (COX) assembly and respiration.</text>
</comment>